<evidence type="ECO:0000313" key="2">
    <source>
        <dbReference type="EMBL" id="MFC1853413.1"/>
    </source>
</evidence>
<keyword evidence="2" id="KW-0012">Acyltransferase</keyword>
<keyword evidence="2" id="KW-0808">Transferase</keyword>
<protein>
    <submittedName>
        <fullName evidence="2">GNAT family N-acetyltransferase</fullName>
        <ecNumber evidence="2">2.3.-.-</ecNumber>
    </submittedName>
</protein>
<dbReference type="Gene3D" id="3.40.630.30">
    <property type="match status" value="1"/>
</dbReference>
<dbReference type="Pfam" id="PF00583">
    <property type="entry name" value="Acetyltransf_1"/>
    <property type="match status" value="1"/>
</dbReference>
<dbReference type="Proteomes" id="UP001594351">
    <property type="component" value="Unassembled WGS sequence"/>
</dbReference>
<evidence type="ECO:0000259" key="1">
    <source>
        <dbReference type="PROSITE" id="PS51186"/>
    </source>
</evidence>
<dbReference type="EMBL" id="JBHPBY010000495">
    <property type="protein sequence ID" value="MFC1853413.1"/>
    <property type="molecule type" value="Genomic_DNA"/>
</dbReference>
<accession>A0ABV6Z4Q0</accession>
<dbReference type="InterPro" id="IPR016181">
    <property type="entry name" value="Acyl_CoA_acyltransferase"/>
</dbReference>
<dbReference type="PROSITE" id="PS51186">
    <property type="entry name" value="GNAT"/>
    <property type="match status" value="1"/>
</dbReference>
<name>A0ABV6Z4Q0_UNCC1</name>
<organism evidence="2 3">
    <name type="scientific">candidate division CSSED10-310 bacterium</name>
    <dbReference type="NCBI Taxonomy" id="2855610"/>
    <lineage>
        <taxon>Bacteria</taxon>
        <taxon>Bacteria division CSSED10-310</taxon>
    </lineage>
</organism>
<feature type="domain" description="N-acetyltransferase" evidence="1">
    <location>
        <begin position="123"/>
        <end position="257"/>
    </location>
</feature>
<keyword evidence="3" id="KW-1185">Reference proteome</keyword>
<dbReference type="GO" id="GO:0016746">
    <property type="term" value="F:acyltransferase activity"/>
    <property type="evidence" value="ECO:0007669"/>
    <property type="project" value="UniProtKB-KW"/>
</dbReference>
<comment type="caution">
    <text evidence="2">The sequence shown here is derived from an EMBL/GenBank/DDBJ whole genome shotgun (WGS) entry which is preliminary data.</text>
</comment>
<dbReference type="CDD" id="cd04301">
    <property type="entry name" value="NAT_SF"/>
    <property type="match status" value="1"/>
</dbReference>
<dbReference type="EC" id="2.3.-.-" evidence="2"/>
<dbReference type="InterPro" id="IPR000182">
    <property type="entry name" value="GNAT_dom"/>
</dbReference>
<gene>
    <name evidence="2" type="ORF">ACFL27_24720</name>
</gene>
<evidence type="ECO:0000313" key="3">
    <source>
        <dbReference type="Proteomes" id="UP001594351"/>
    </source>
</evidence>
<dbReference type="SUPFAM" id="SSF55729">
    <property type="entry name" value="Acyl-CoA N-acyltransferases (Nat)"/>
    <property type="match status" value="1"/>
</dbReference>
<reference evidence="2 3" key="1">
    <citation type="submission" date="2024-09" db="EMBL/GenBank/DDBJ databases">
        <title>Laminarin stimulates single cell rates of sulfate reduction while oxygen inhibits transcriptomic activity in coastal marine sediment.</title>
        <authorList>
            <person name="Lindsay M."/>
            <person name="Orcutt B."/>
            <person name="Emerson D."/>
            <person name="Stepanauskas R."/>
            <person name="D'Angelo T."/>
        </authorList>
    </citation>
    <scope>NUCLEOTIDE SEQUENCE [LARGE SCALE GENOMIC DNA]</scope>
    <source>
        <strain evidence="2">SAG AM-311-K15</strain>
    </source>
</reference>
<proteinExistence type="predicted"/>
<sequence>MSRDSLSWLSALDVEYARFNAEKSVATSDRSLFSVVEVGPLTVTTDRAREATYYNRIIGCSLTTLPWLDRALELFDGWAFAPRIDVDIQEIQSLELSLQRRGFVSRQQLIWLISGSSPKIPSTQVIRLKPDDVNRILPLLEFEGPIDRGVWALRRQHHCSARFRIFVVEVEQELVALATTFVGKHGAVLGNAFTRPEFRGRGYQAALIAARLADAEELGLDCVTTDVEPQTTSLRNCERAGFKTLRHQSVWERTPVDKNKFE</sequence>